<evidence type="ECO:0000256" key="1">
    <source>
        <dbReference type="SAM" id="MobiDB-lite"/>
    </source>
</evidence>
<gene>
    <name evidence="2" type="ORF">RCC_00037</name>
</gene>
<protein>
    <submittedName>
        <fullName evidence="2">Uncharacterized protein</fullName>
    </submittedName>
</protein>
<reference evidence="2 3" key="1">
    <citation type="submission" date="2016-03" db="EMBL/GenBank/DDBJ databases">
        <authorList>
            <person name="Ploux O."/>
        </authorList>
    </citation>
    <scope>NUCLEOTIDE SEQUENCE [LARGE SCALE GENOMIC DNA]</scope>
    <source>
        <strain evidence="2 3">URUG2</strain>
    </source>
</reference>
<sequence>MFMPGMFAGAGLNNADPEAERDPPRIPTPVTFPIRSAYSQTEWSNVSPPPKLQSFFSKVVRPSDISAAHVEALNIHLLPPCPPDELIPLAVDGSSYLPPLSPNQAINAASYAEVTKVNACSAKKQADLVERLTELKLSNDAGFRTITRTTKHGTKPPKLSWLRKFWEGLESVSQYWDTSLDCYYETESVTTEPEKGAKRLRMDSVQGETLVRNKNGPPHEIASSDDEAGPGIESTNDSHASERANENCTQPNGFSPGQANGGESSSTSTDSRKCWRYRGRRTASGRDMPDQFRSDTVRAFVEAAAWPFNCSVAPPRHMPIVQMNRLNIPVRQTAAVYRNPKERSRVRAGFLEGPVLTIQCRPDTDFDAPSLTIEQMKTRARLDLMRELGALLQLAQERRRHGKAEHRSGEGKWWTSKPRWGGGRDGELLSDGGNANVPEVPPNTDAMLGAPKPRSPRKKKTPAMLWKELRCGSKMWDPRIAYEAIGKDADSAWDEVFMVSSLNHHISILKLRVHGAYVEYLQSETLPDPLPTDKDWCSPKLQRSQWFDLLDVGQRVEAFRALWGVIAYLMREMDSLTKAGAEDDAGKSD</sequence>
<dbReference type="OrthoDB" id="5407653at2759"/>
<dbReference type="RefSeq" id="XP_023620960.1">
    <property type="nucleotide sequence ID" value="XM_023765192.1"/>
</dbReference>
<accession>A0A2D3UL83</accession>
<proteinExistence type="predicted"/>
<feature type="region of interest" description="Disordered" evidence="1">
    <location>
        <begin position="400"/>
        <end position="463"/>
    </location>
</feature>
<keyword evidence="3" id="KW-1185">Reference proteome</keyword>
<name>A0A2D3UL83_9PEZI</name>
<dbReference type="AlphaFoldDB" id="A0A2D3UL83"/>
<feature type="compositionally biased region" description="Polar residues" evidence="1">
    <location>
        <begin position="246"/>
        <end position="269"/>
    </location>
</feature>
<dbReference type="EMBL" id="FJUY01000001">
    <property type="protein sequence ID" value="CZT14062.1"/>
    <property type="molecule type" value="Genomic_DNA"/>
</dbReference>
<feature type="compositionally biased region" description="Basic residues" evidence="1">
    <location>
        <begin position="274"/>
        <end position="283"/>
    </location>
</feature>
<feature type="region of interest" description="Disordered" evidence="1">
    <location>
        <begin position="208"/>
        <end position="290"/>
    </location>
</feature>
<dbReference type="GeneID" id="35595444"/>
<organism evidence="2 3">
    <name type="scientific">Ramularia collo-cygni</name>
    <dbReference type="NCBI Taxonomy" id="112498"/>
    <lineage>
        <taxon>Eukaryota</taxon>
        <taxon>Fungi</taxon>
        <taxon>Dikarya</taxon>
        <taxon>Ascomycota</taxon>
        <taxon>Pezizomycotina</taxon>
        <taxon>Dothideomycetes</taxon>
        <taxon>Dothideomycetidae</taxon>
        <taxon>Mycosphaerellales</taxon>
        <taxon>Mycosphaerellaceae</taxon>
        <taxon>Ramularia</taxon>
    </lineage>
</organism>
<dbReference type="Proteomes" id="UP000225277">
    <property type="component" value="Unassembled WGS sequence"/>
</dbReference>
<evidence type="ECO:0000313" key="2">
    <source>
        <dbReference type="EMBL" id="CZT14062.1"/>
    </source>
</evidence>
<dbReference type="STRING" id="112498.A0A2D3UL83"/>
<evidence type="ECO:0000313" key="3">
    <source>
        <dbReference type="Proteomes" id="UP000225277"/>
    </source>
</evidence>